<dbReference type="PATRIC" id="fig|84531.8.peg.4018"/>
<dbReference type="Proteomes" id="UP000060787">
    <property type="component" value="Chromosome"/>
</dbReference>
<keyword evidence="3" id="KW-1185">Reference proteome</keyword>
<reference evidence="2 3" key="1">
    <citation type="journal article" date="2015" name="BMC Genomics">
        <title>Comparative genomics and metabolic profiling of the genus Lysobacter.</title>
        <authorList>
            <person name="de Bruijn I."/>
            <person name="Cheng X."/>
            <person name="de Jager V."/>
            <person name="Exposito R.G."/>
            <person name="Watrous J."/>
            <person name="Patel N."/>
            <person name="Postma J."/>
            <person name="Dorrestein P.C."/>
            <person name="Kobayashi D."/>
            <person name="Raaijmakers J.M."/>
        </authorList>
    </citation>
    <scope>NUCLEOTIDE SEQUENCE [LARGE SCALE GENOMIC DNA]</scope>
    <source>
        <strain evidence="2 3">76</strain>
    </source>
</reference>
<evidence type="ECO:0000313" key="2">
    <source>
        <dbReference type="EMBL" id="ALN82127.1"/>
    </source>
</evidence>
<name>A0A0S2FF08_LYSAN</name>
<sequence>MRAALRVFYILRECEATHSNSNSDSQNQQGRSGASRDRALAATTYYRSPGTPSASPRMRN</sequence>
<accession>A0A0S2FF08</accession>
<organism evidence="2 3">
    <name type="scientific">Lysobacter antibioticus</name>
    <dbReference type="NCBI Taxonomy" id="84531"/>
    <lineage>
        <taxon>Bacteria</taxon>
        <taxon>Pseudomonadati</taxon>
        <taxon>Pseudomonadota</taxon>
        <taxon>Gammaproteobacteria</taxon>
        <taxon>Lysobacterales</taxon>
        <taxon>Lysobacteraceae</taxon>
        <taxon>Lysobacter</taxon>
    </lineage>
</organism>
<protein>
    <submittedName>
        <fullName evidence="2">Uncharacterized protein</fullName>
    </submittedName>
</protein>
<evidence type="ECO:0000313" key="3">
    <source>
        <dbReference type="Proteomes" id="UP000060787"/>
    </source>
</evidence>
<proteinExistence type="predicted"/>
<dbReference type="EMBL" id="CP011129">
    <property type="protein sequence ID" value="ALN82127.1"/>
    <property type="molecule type" value="Genomic_DNA"/>
</dbReference>
<dbReference type="KEGG" id="lab:LA76x_4011"/>
<dbReference type="AlphaFoldDB" id="A0A0S2FF08"/>
<evidence type="ECO:0000256" key="1">
    <source>
        <dbReference type="SAM" id="MobiDB-lite"/>
    </source>
</evidence>
<feature type="region of interest" description="Disordered" evidence="1">
    <location>
        <begin position="16"/>
        <end position="60"/>
    </location>
</feature>
<gene>
    <name evidence="2" type="ORF">LA76x_4011</name>
</gene>
<feature type="compositionally biased region" description="Low complexity" evidence="1">
    <location>
        <begin position="19"/>
        <end position="29"/>
    </location>
</feature>